<comment type="caution">
    <text evidence="14">The sequence shown here is derived from an EMBL/GenBank/DDBJ whole genome shotgun (WGS) entry which is preliminary data.</text>
</comment>
<dbReference type="SMART" id="SM00665">
    <property type="entry name" value="B561"/>
    <property type="match status" value="1"/>
</dbReference>
<feature type="transmembrane region" description="Helical" evidence="12">
    <location>
        <begin position="220"/>
        <end position="238"/>
    </location>
</feature>
<keyword evidence="10 12" id="KW-0472">Membrane</keyword>
<evidence type="ECO:0000313" key="14">
    <source>
        <dbReference type="EMBL" id="ORY35367.1"/>
    </source>
</evidence>
<keyword evidence="8 12" id="KW-1133">Transmembrane helix</keyword>
<keyword evidence="4" id="KW-0349">Heme</keyword>
<evidence type="ECO:0000256" key="8">
    <source>
        <dbReference type="ARBA" id="ARBA00022989"/>
    </source>
</evidence>
<evidence type="ECO:0000256" key="11">
    <source>
        <dbReference type="SAM" id="MobiDB-lite"/>
    </source>
</evidence>
<feature type="region of interest" description="Disordered" evidence="11">
    <location>
        <begin position="1"/>
        <end position="45"/>
    </location>
</feature>
<dbReference type="InterPro" id="IPR006593">
    <property type="entry name" value="Cyt_b561/ferric_Rdtase_TM"/>
</dbReference>
<dbReference type="GO" id="GO:0046872">
    <property type="term" value="F:metal ion binding"/>
    <property type="evidence" value="ECO:0007669"/>
    <property type="project" value="UniProtKB-KW"/>
</dbReference>
<keyword evidence="3" id="KW-0813">Transport</keyword>
<feature type="transmembrane region" description="Helical" evidence="12">
    <location>
        <begin position="82"/>
        <end position="102"/>
    </location>
</feature>
<dbReference type="Pfam" id="PF03188">
    <property type="entry name" value="Cytochrom_B561"/>
    <property type="match status" value="1"/>
</dbReference>
<evidence type="ECO:0000256" key="1">
    <source>
        <dbReference type="ARBA" id="ARBA00001970"/>
    </source>
</evidence>
<evidence type="ECO:0000256" key="5">
    <source>
        <dbReference type="ARBA" id="ARBA00022692"/>
    </source>
</evidence>
<comment type="cofactor">
    <cofactor evidence="1">
        <name>heme b</name>
        <dbReference type="ChEBI" id="CHEBI:60344"/>
    </cofactor>
</comment>
<proteinExistence type="predicted"/>
<keyword evidence="9" id="KW-0408">Iron</keyword>
<protein>
    <recommendedName>
        <fullName evidence="13">Cytochrome b561 domain-containing protein</fullName>
    </recommendedName>
</protein>
<sequence>MSESRTQESESEPFLRTSSPSPSYQVPSDNTDDIDPSSGIGFSNLDMTPTNRDKVAMGLVLGGLGLFLPLTWYFVLSGSLSAMGWFALHPPLQSLAITAFLLVRQARFNTHQTVLLGLALPAMALGTASMWWNKHVHGAVHFTTWHSWFGIGTVFWMVLQALIGGASVWFGGKAFGGASKAKKVYKYHRLSGYLLVTLSLLTAHLGGAHSSWALGRDGFTWLRVLAFWVALPLVWIGLELRTRTEGKCADIT</sequence>
<organism evidence="14 15">
    <name type="scientific">Naematelia encephala</name>
    <dbReference type="NCBI Taxonomy" id="71784"/>
    <lineage>
        <taxon>Eukaryota</taxon>
        <taxon>Fungi</taxon>
        <taxon>Dikarya</taxon>
        <taxon>Basidiomycota</taxon>
        <taxon>Agaricomycotina</taxon>
        <taxon>Tremellomycetes</taxon>
        <taxon>Tremellales</taxon>
        <taxon>Naemateliaceae</taxon>
        <taxon>Naematelia</taxon>
    </lineage>
</organism>
<feature type="transmembrane region" description="Helical" evidence="12">
    <location>
        <begin position="114"/>
        <end position="133"/>
    </location>
</feature>
<dbReference type="Proteomes" id="UP000193986">
    <property type="component" value="Unassembled WGS sequence"/>
</dbReference>
<feature type="transmembrane region" description="Helical" evidence="12">
    <location>
        <begin position="192"/>
        <end position="214"/>
    </location>
</feature>
<evidence type="ECO:0000259" key="13">
    <source>
        <dbReference type="SMART" id="SM00665"/>
    </source>
</evidence>
<dbReference type="CDD" id="cd08761">
    <property type="entry name" value="Cyt_b561_CYB561D2_like"/>
    <property type="match status" value="1"/>
</dbReference>
<dbReference type="GO" id="GO:0140575">
    <property type="term" value="F:transmembrane monodehydroascorbate reductase activity"/>
    <property type="evidence" value="ECO:0007669"/>
    <property type="project" value="InterPro"/>
</dbReference>
<feature type="domain" description="Cytochrome b561" evidence="13">
    <location>
        <begin position="88"/>
        <end position="207"/>
    </location>
</feature>
<dbReference type="PANTHER" id="PTHR15422">
    <property type="entry name" value="OS05G0565100 PROTEIN"/>
    <property type="match status" value="1"/>
</dbReference>
<feature type="compositionally biased region" description="Polar residues" evidence="11">
    <location>
        <begin position="16"/>
        <end position="29"/>
    </location>
</feature>
<dbReference type="GO" id="GO:0016020">
    <property type="term" value="C:membrane"/>
    <property type="evidence" value="ECO:0007669"/>
    <property type="project" value="UniProtKB-SubCell"/>
</dbReference>
<dbReference type="InParanoid" id="A0A1Y2BL83"/>
<dbReference type="OrthoDB" id="432881at2759"/>
<evidence type="ECO:0000256" key="2">
    <source>
        <dbReference type="ARBA" id="ARBA00004141"/>
    </source>
</evidence>
<dbReference type="InterPro" id="IPR045150">
    <property type="entry name" value="CYB561D1/2"/>
</dbReference>
<evidence type="ECO:0000256" key="7">
    <source>
        <dbReference type="ARBA" id="ARBA00022982"/>
    </source>
</evidence>
<evidence type="ECO:0000313" key="15">
    <source>
        <dbReference type="Proteomes" id="UP000193986"/>
    </source>
</evidence>
<comment type="subcellular location">
    <subcellularLocation>
        <location evidence="2">Membrane</location>
        <topology evidence="2">Multi-pass membrane protein</topology>
    </subcellularLocation>
</comment>
<accession>A0A1Y2BL83</accession>
<gene>
    <name evidence="14" type="ORF">BCR39DRAFT_3781</name>
</gene>
<evidence type="ECO:0000256" key="4">
    <source>
        <dbReference type="ARBA" id="ARBA00022617"/>
    </source>
</evidence>
<keyword evidence="6" id="KW-0479">Metal-binding</keyword>
<name>A0A1Y2BL83_9TREE</name>
<evidence type="ECO:0000256" key="12">
    <source>
        <dbReference type="SAM" id="Phobius"/>
    </source>
</evidence>
<evidence type="ECO:0000256" key="6">
    <source>
        <dbReference type="ARBA" id="ARBA00022723"/>
    </source>
</evidence>
<dbReference type="Gene3D" id="1.20.120.1770">
    <property type="match status" value="1"/>
</dbReference>
<dbReference type="AlphaFoldDB" id="A0A1Y2BL83"/>
<evidence type="ECO:0000256" key="10">
    <source>
        <dbReference type="ARBA" id="ARBA00023136"/>
    </source>
</evidence>
<feature type="transmembrane region" description="Helical" evidence="12">
    <location>
        <begin position="145"/>
        <end position="171"/>
    </location>
</feature>
<keyword evidence="15" id="KW-1185">Reference proteome</keyword>
<dbReference type="PANTHER" id="PTHR15422:SF45">
    <property type="entry name" value="CYTOCHROME B561 DOMAIN-CONTAINING PROTEIN"/>
    <property type="match status" value="1"/>
</dbReference>
<feature type="transmembrane region" description="Helical" evidence="12">
    <location>
        <begin position="55"/>
        <end position="76"/>
    </location>
</feature>
<evidence type="ECO:0000256" key="3">
    <source>
        <dbReference type="ARBA" id="ARBA00022448"/>
    </source>
</evidence>
<dbReference type="EMBL" id="MCFC01000001">
    <property type="protein sequence ID" value="ORY35367.1"/>
    <property type="molecule type" value="Genomic_DNA"/>
</dbReference>
<keyword evidence="5 12" id="KW-0812">Transmembrane</keyword>
<reference evidence="14 15" key="1">
    <citation type="submission" date="2016-07" db="EMBL/GenBank/DDBJ databases">
        <title>Pervasive Adenine N6-methylation of Active Genes in Fungi.</title>
        <authorList>
            <consortium name="DOE Joint Genome Institute"/>
            <person name="Mondo S.J."/>
            <person name="Dannebaum R.O."/>
            <person name="Kuo R.C."/>
            <person name="Labutti K."/>
            <person name="Haridas S."/>
            <person name="Kuo A."/>
            <person name="Salamov A."/>
            <person name="Ahrendt S.R."/>
            <person name="Lipzen A."/>
            <person name="Sullivan W."/>
            <person name="Andreopoulos W.B."/>
            <person name="Clum A."/>
            <person name="Lindquist E."/>
            <person name="Daum C."/>
            <person name="Ramamoorthy G.K."/>
            <person name="Gryganskyi A."/>
            <person name="Culley D."/>
            <person name="Magnuson J.K."/>
            <person name="James T.Y."/>
            <person name="O'Malley M.A."/>
            <person name="Stajich J.E."/>
            <person name="Spatafora J.W."/>
            <person name="Visel A."/>
            <person name="Grigoriev I.V."/>
        </authorList>
    </citation>
    <scope>NUCLEOTIDE SEQUENCE [LARGE SCALE GENOMIC DNA]</scope>
    <source>
        <strain evidence="14 15">68-887.2</strain>
    </source>
</reference>
<evidence type="ECO:0000256" key="9">
    <source>
        <dbReference type="ARBA" id="ARBA00023004"/>
    </source>
</evidence>
<keyword evidence="7" id="KW-0249">Electron transport</keyword>